<feature type="compositionally biased region" description="Polar residues" evidence="1">
    <location>
        <begin position="101"/>
        <end position="112"/>
    </location>
</feature>
<proteinExistence type="predicted"/>
<name>A0A9X9T8N5_METOG</name>
<reference evidence="2" key="1">
    <citation type="submission" date="2022-11" db="EMBL/GenBank/DDBJ databases">
        <title>Complete genome sequence of Methanogenium organophilum DSM 3596.</title>
        <authorList>
            <person name="Chen S.-C."/>
            <person name="Lai S.-J."/>
            <person name="You Y.-T."/>
        </authorList>
    </citation>
    <scope>NUCLEOTIDE SEQUENCE</scope>
    <source>
        <strain evidence="2">DSM 3596</strain>
    </source>
</reference>
<feature type="region of interest" description="Disordered" evidence="1">
    <location>
        <begin position="84"/>
        <end position="112"/>
    </location>
</feature>
<dbReference type="Proteomes" id="UP001163096">
    <property type="component" value="Chromosome"/>
</dbReference>
<evidence type="ECO:0000256" key="1">
    <source>
        <dbReference type="SAM" id="MobiDB-lite"/>
    </source>
</evidence>
<keyword evidence="3" id="KW-1185">Reference proteome</keyword>
<dbReference type="EMBL" id="CP113361">
    <property type="protein sequence ID" value="WAI01347.1"/>
    <property type="molecule type" value="Genomic_DNA"/>
</dbReference>
<evidence type="ECO:0000313" key="3">
    <source>
        <dbReference type="Proteomes" id="UP001163096"/>
    </source>
</evidence>
<dbReference type="KEGG" id="mou:OU421_00275"/>
<accession>A0A9X9T8N5</accession>
<organism evidence="2 3">
    <name type="scientific">Methanogenium organophilum</name>
    <dbReference type="NCBI Taxonomy" id="2199"/>
    <lineage>
        <taxon>Archaea</taxon>
        <taxon>Methanobacteriati</taxon>
        <taxon>Methanobacteriota</taxon>
        <taxon>Stenosarchaea group</taxon>
        <taxon>Methanomicrobia</taxon>
        <taxon>Methanomicrobiales</taxon>
        <taxon>Methanomicrobiaceae</taxon>
        <taxon>Methanogenium</taxon>
    </lineage>
</organism>
<protein>
    <recommendedName>
        <fullName evidence="4">PEGA domain-containing protein</fullName>
    </recommendedName>
</protein>
<sequence length="112" mass="11721">MVRKFYVLIISMLIIAAAVPAALAATTIGGDQGWYDVYTNVDGCSIYFDGEYKGVTTGGVLSVGVYSTAAPYSTVRAEKSGYSSASQSLPATPSPGEHQSVYLTLNPNTPTT</sequence>
<dbReference type="RefSeq" id="WP_268186573.1">
    <property type="nucleotide sequence ID" value="NZ_CP113361.1"/>
</dbReference>
<evidence type="ECO:0000313" key="2">
    <source>
        <dbReference type="EMBL" id="WAI01347.1"/>
    </source>
</evidence>
<dbReference type="GeneID" id="76833491"/>
<gene>
    <name evidence="2" type="ORF">OU421_00275</name>
</gene>
<dbReference type="AlphaFoldDB" id="A0A9X9T8N5"/>
<evidence type="ECO:0008006" key="4">
    <source>
        <dbReference type="Google" id="ProtNLM"/>
    </source>
</evidence>